<dbReference type="InterPro" id="IPR009045">
    <property type="entry name" value="Zn_M74/Hedgehog-like"/>
</dbReference>
<dbReference type="InterPro" id="IPR005073">
    <property type="entry name" value="Peptidase_M74"/>
</dbReference>
<name>A0ABT5K3Q5_9BURK</name>
<organism evidence="8 9">
    <name type="scientific">Janthinobacterium fluminis</name>
    <dbReference type="NCBI Taxonomy" id="2987524"/>
    <lineage>
        <taxon>Bacteria</taxon>
        <taxon>Pseudomonadati</taxon>
        <taxon>Pseudomonadota</taxon>
        <taxon>Betaproteobacteria</taxon>
        <taxon>Burkholderiales</taxon>
        <taxon>Oxalobacteraceae</taxon>
        <taxon>Janthinobacterium</taxon>
    </lineage>
</organism>
<keyword evidence="1" id="KW-0645">Protease</keyword>
<evidence type="ECO:0000313" key="9">
    <source>
        <dbReference type="Proteomes" id="UP001221208"/>
    </source>
</evidence>
<dbReference type="SUPFAM" id="SSF55166">
    <property type="entry name" value="Hedgehog/DD-peptidase"/>
    <property type="match status" value="1"/>
</dbReference>
<keyword evidence="4" id="KW-0574">Periplasm</keyword>
<keyword evidence="2" id="KW-0479">Metal-binding</keyword>
<dbReference type="EMBL" id="JAQQXR010000006">
    <property type="protein sequence ID" value="MDC8759381.1"/>
    <property type="molecule type" value="Genomic_DNA"/>
</dbReference>
<reference evidence="8 9" key="1">
    <citation type="submission" date="2022-10" db="EMBL/GenBank/DDBJ databases">
        <title>Janthinobacterium sp. hw3 Genome sequencing.</title>
        <authorList>
            <person name="Park S."/>
        </authorList>
    </citation>
    <scope>NUCLEOTIDE SEQUENCE [LARGE SCALE GENOMIC DNA]</scope>
    <source>
        <strain evidence="9">hw3</strain>
    </source>
</reference>
<gene>
    <name evidence="8" type="ORF">OIK44_17500</name>
</gene>
<proteinExistence type="predicted"/>
<evidence type="ECO:0000256" key="4">
    <source>
        <dbReference type="ARBA" id="ARBA00022764"/>
    </source>
</evidence>
<sequence length="158" mass="18022">MLEVQPKDSRNYFMLPQAPADAGYYVYGQLNGKPSHGAYQYAHASMLTAILRVEREWQAIDNRKFGVGDISLAGGPAYKDHRTHMSGLEVDVRPMRKDGLQLPVTWMDAEYDKDATARLIELFRVFAPVVVIYFNGPDIPFVMKKIKHDNHFHVQVRG</sequence>
<keyword evidence="5" id="KW-0378">Hydrolase</keyword>
<dbReference type="Gene3D" id="3.30.1380.10">
    <property type="match status" value="1"/>
</dbReference>
<protein>
    <submittedName>
        <fullName evidence="8">Penicillin-insensitive murein endopeptidase</fullName>
    </submittedName>
</protein>
<evidence type="ECO:0000313" key="8">
    <source>
        <dbReference type="EMBL" id="MDC8759381.1"/>
    </source>
</evidence>
<evidence type="ECO:0000256" key="6">
    <source>
        <dbReference type="ARBA" id="ARBA00022833"/>
    </source>
</evidence>
<dbReference type="Proteomes" id="UP001221208">
    <property type="component" value="Unassembled WGS sequence"/>
</dbReference>
<keyword evidence="9" id="KW-1185">Reference proteome</keyword>
<evidence type="ECO:0000256" key="5">
    <source>
        <dbReference type="ARBA" id="ARBA00022801"/>
    </source>
</evidence>
<keyword evidence="3" id="KW-0732">Signal</keyword>
<comment type="caution">
    <text evidence="8">The sequence shown here is derived from an EMBL/GenBank/DDBJ whole genome shotgun (WGS) entry which is preliminary data.</text>
</comment>
<dbReference type="Pfam" id="PF03411">
    <property type="entry name" value="Peptidase_M74"/>
    <property type="match status" value="1"/>
</dbReference>
<evidence type="ECO:0000256" key="7">
    <source>
        <dbReference type="ARBA" id="ARBA00023049"/>
    </source>
</evidence>
<keyword evidence="7" id="KW-0482">Metalloprotease</keyword>
<evidence type="ECO:0000256" key="2">
    <source>
        <dbReference type="ARBA" id="ARBA00022723"/>
    </source>
</evidence>
<evidence type="ECO:0000256" key="3">
    <source>
        <dbReference type="ARBA" id="ARBA00022729"/>
    </source>
</evidence>
<evidence type="ECO:0000256" key="1">
    <source>
        <dbReference type="ARBA" id="ARBA00022670"/>
    </source>
</evidence>
<accession>A0ABT5K3Q5</accession>
<dbReference type="RefSeq" id="WP_273672495.1">
    <property type="nucleotide sequence ID" value="NZ_JAQQXR010000006.1"/>
</dbReference>
<keyword evidence="6" id="KW-0862">Zinc</keyword>